<accession>A0A3G2QZM3</accession>
<dbReference type="AlphaFoldDB" id="A0A3G2QZM3"/>
<geneLocation type="plastid" evidence="3"/>
<dbReference type="RefSeq" id="YP_009545310.1">
    <property type="nucleotide sequence ID" value="NC_040134.1"/>
</dbReference>
<dbReference type="EMBL" id="MH795130">
    <property type="protein sequence ID" value="AYO28449.1"/>
    <property type="molecule type" value="Genomic_DNA"/>
</dbReference>
<dbReference type="EMBL" id="MH795130">
    <property type="protein sequence ID" value="AYO28464.1"/>
    <property type="molecule type" value="Genomic_DNA"/>
</dbReference>
<feature type="region of interest" description="Disordered" evidence="1">
    <location>
        <begin position="240"/>
        <end position="280"/>
    </location>
</feature>
<sequence>MKNTILMKWKQYFLELFKEFKKILNDIRKVLDDFSKKYPNISQNIQLTFIYFFAVIDLIYSILNNVFALGYFPELIMPVYPLIEAILLSPFFRIWASPEKVFFMSYLIIELMIVRSAFNVSKLVKYNTLLLFALLMLQGLAISYWDILFHREIVTNAARWAFDKGVLMHTDKPLAIQFFLNTFYLFLLGYIYLYSRAIQGKFATLPYMEWLTDSIAFWLRIKTPTMRVGKRKTIKKNSNSVDLDETINTDETETDNTDNTETEEDETTDENTNPDEERDE</sequence>
<name>A0A3G2QZM3_9STRA</name>
<proteinExistence type="predicted"/>
<keyword evidence="2" id="KW-0472">Membrane</keyword>
<keyword evidence="3" id="KW-0934">Plastid</keyword>
<dbReference type="GeneID" id="38571795"/>
<organism evidence="3">
    <name type="scientific">Synura uvella</name>
    <dbReference type="NCBI Taxonomy" id="52557"/>
    <lineage>
        <taxon>Eukaryota</taxon>
        <taxon>Sar</taxon>
        <taxon>Stramenopiles</taxon>
        <taxon>Ochrophyta</taxon>
        <taxon>Synurophyceae</taxon>
        <taxon>Synurales</taxon>
        <taxon>Mallomonadaceae</taxon>
        <taxon>Synura</taxon>
    </lineage>
</organism>
<evidence type="ECO:0000313" key="3">
    <source>
        <dbReference type="EMBL" id="AYO28449.1"/>
    </source>
</evidence>
<dbReference type="RefSeq" id="YP_009545295.1">
    <property type="nucleotide sequence ID" value="NC_040134.1"/>
</dbReference>
<evidence type="ECO:0000256" key="2">
    <source>
        <dbReference type="SAM" id="Phobius"/>
    </source>
</evidence>
<protein>
    <submittedName>
        <fullName evidence="3">Uncharacterized protein</fullName>
    </submittedName>
</protein>
<keyword evidence="2" id="KW-1133">Transmembrane helix</keyword>
<feature type="transmembrane region" description="Helical" evidence="2">
    <location>
        <begin position="130"/>
        <end position="149"/>
    </location>
</feature>
<reference evidence="3" key="1">
    <citation type="submission" date="2018-08" db="EMBL/GenBank/DDBJ databases">
        <title>Comparative Plastid Genomics of Synurophyceae: Evolutionary Evidence of Lateral Gene Transfer and Inverted Repeat Dynamics.</title>
        <authorList>
            <person name="Kim J.I."/>
            <person name="Shin H."/>
            <person name="Skaloud P."/>
            <person name="Jung J."/>
            <person name="Yoon H.S."/>
            <person name="Archibald J.M."/>
            <person name="Shin W."/>
        </authorList>
    </citation>
    <scope>NUCLEOTIDE SEQUENCE</scope>
    <source>
        <strain evidence="3">FBCC200023</strain>
    </source>
</reference>
<keyword evidence="2" id="KW-0812">Transmembrane</keyword>
<feature type="transmembrane region" description="Helical" evidence="2">
    <location>
        <begin position="174"/>
        <end position="193"/>
    </location>
</feature>
<feature type="compositionally biased region" description="Acidic residues" evidence="1">
    <location>
        <begin position="242"/>
        <end position="280"/>
    </location>
</feature>
<evidence type="ECO:0000256" key="1">
    <source>
        <dbReference type="SAM" id="MobiDB-lite"/>
    </source>
</evidence>
<dbReference type="GeneID" id="38571779"/>
<feature type="transmembrane region" description="Helical" evidence="2">
    <location>
        <begin position="101"/>
        <end position="118"/>
    </location>
</feature>
<feature type="transmembrane region" description="Helical" evidence="2">
    <location>
        <begin position="45"/>
        <end position="63"/>
    </location>
</feature>